<dbReference type="PANTHER" id="PTHR12993">
    <property type="entry name" value="N-ACETYLGLUCOSAMINYL-PHOSPHATIDYLINOSITOL DE-N-ACETYLASE-RELATED"/>
    <property type="match status" value="1"/>
</dbReference>
<gene>
    <name evidence="1" type="ordered locus">PCC7424_3789</name>
</gene>
<dbReference type="KEGG" id="cyc:PCC7424_3789"/>
<dbReference type="Pfam" id="PF02585">
    <property type="entry name" value="PIG-L"/>
    <property type="match status" value="1"/>
</dbReference>
<dbReference type="GO" id="GO:0016811">
    <property type="term" value="F:hydrolase activity, acting on carbon-nitrogen (but not peptide) bonds, in linear amides"/>
    <property type="evidence" value="ECO:0007669"/>
    <property type="project" value="TreeGrafter"/>
</dbReference>
<dbReference type="OrthoDB" id="9790023at2"/>
<proteinExistence type="predicted"/>
<name>B7KJ86_GLOC7</name>
<sequence length="283" mass="32484">MLYLFGFLSVIILVLGIGSLRFLRSQLQDDSVPVTDEFLGERVMFIFPHPDDEITCAGTIKMLTSQGYETILLTLTCGEAGPTNGLVDESDPIQKKVKLGQLRRQELQEVAQVLGINHLEILDFPDSGIKDIDPELLKTTLKEKISHYQPSVIVTYDDRIGFYGHPDHVLVARYLTEIFRQERDNPNFPVKKLYQVTLPKPMLNIAFKISEKFRNSYPTLAQEGLPQPTMAVKITPYGSYKREAMGLHRSQKPILDEMQPYFDKIAPFIYFRVFDKEYFTEVK</sequence>
<reference evidence="2" key="1">
    <citation type="journal article" date="2011" name="MBio">
        <title>Novel metabolic attributes of the genus Cyanothece, comprising a group of unicellular nitrogen-fixing Cyanobacteria.</title>
        <authorList>
            <person name="Bandyopadhyay A."/>
            <person name="Elvitigala T."/>
            <person name="Welsh E."/>
            <person name="Stockel J."/>
            <person name="Liberton M."/>
            <person name="Min H."/>
            <person name="Sherman L.A."/>
            <person name="Pakrasi H.B."/>
        </authorList>
    </citation>
    <scope>NUCLEOTIDE SEQUENCE [LARGE SCALE GENOMIC DNA]</scope>
    <source>
        <strain evidence="2">PCC 7424</strain>
    </source>
</reference>
<keyword evidence="2" id="KW-1185">Reference proteome</keyword>
<dbReference type="HOGENOM" id="CLU_049311_4_1_3"/>
<dbReference type="Gene3D" id="3.40.50.10320">
    <property type="entry name" value="LmbE-like"/>
    <property type="match status" value="1"/>
</dbReference>
<evidence type="ECO:0000313" key="2">
    <source>
        <dbReference type="Proteomes" id="UP000002384"/>
    </source>
</evidence>
<dbReference type="PANTHER" id="PTHR12993:SF11">
    <property type="entry name" value="N-ACETYLGLUCOSAMINYL-PHOSPHATIDYLINOSITOL DE-N-ACETYLASE"/>
    <property type="match status" value="1"/>
</dbReference>
<dbReference type="Proteomes" id="UP000002384">
    <property type="component" value="Chromosome"/>
</dbReference>
<dbReference type="InterPro" id="IPR003737">
    <property type="entry name" value="GlcNAc_PI_deacetylase-related"/>
</dbReference>
<dbReference type="InterPro" id="IPR024078">
    <property type="entry name" value="LmbE-like_dom_sf"/>
</dbReference>
<dbReference type="eggNOG" id="COG2120">
    <property type="taxonomic scope" value="Bacteria"/>
</dbReference>
<evidence type="ECO:0000313" key="1">
    <source>
        <dbReference type="EMBL" id="ACK72170.1"/>
    </source>
</evidence>
<dbReference type="SUPFAM" id="SSF102588">
    <property type="entry name" value="LmbE-like"/>
    <property type="match status" value="1"/>
</dbReference>
<dbReference type="EMBL" id="CP001291">
    <property type="protein sequence ID" value="ACK72170.1"/>
    <property type="molecule type" value="Genomic_DNA"/>
</dbReference>
<protein>
    <submittedName>
        <fullName evidence="1">LmbE family protein</fullName>
    </submittedName>
</protein>
<dbReference type="AlphaFoldDB" id="B7KJ86"/>
<organism evidence="1 2">
    <name type="scientific">Gloeothece citriformis (strain PCC 7424)</name>
    <name type="common">Cyanothece sp. (strain PCC 7424)</name>
    <dbReference type="NCBI Taxonomy" id="65393"/>
    <lineage>
        <taxon>Bacteria</taxon>
        <taxon>Bacillati</taxon>
        <taxon>Cyanobacteriota</taxon>
        <taxon>Cyanophyceae</taxon>
        <taxon>Oscillatoriophycideae</taxon>
        <taxon>Chroococcales</taxon>
        <taxon>Aphanothecaceae</taxon>
        <taxon>Gloeothece</taxon>
        <taxon>Gloeothece citriformis</taxon>
    </lineage>
</organism>
<accession>B7KJ86</accession>
<dbReference type="RefSeq" id="WP_015955762.1">
    <property type="nucleotide sequence ID" value="NC_011729.1"/>
</dbReference>